<name>A0A2H0BGN1_UNCKA</name>
<dbReference type="EMBL" id="PCSU01000013">
    <property type="protein sequence ID" value="PIP56825.1"/>
    <property type="molecule type" value="Genomic_DNA"/>
</dbReference>
<dbReference type="AlphaFoldDB" id="A0A2H0BGN1"/>
<proteinExistence type="predicted"/>
<comment type="caution">
    <text evidence="2">The sequence shown here is derived from an EMBL/GenBank/DDBJ whole genome shotgun (WGS) entry which is preliminary data.</text>
</comment>
<gene>
    <name evidence="2" type="ORF">COX05_01005</name>
</gene>
<evidence type="ECO:0000313" key="2">
    <source>
        <dbReference type="EMBL" id="PIP56825.1"/>
    </source>
</evidence>
<accession>A0A2H0BGN1</accession>
<keyword evidence="1" id="KW-0472">Membrane</keyword>
<feature type="transmembrane region" description="Helical" evidence="1">
    <location>
        <begin position="6"/>
        <end position="28"/>
    </location>
</feature>
<keyword evidence="1" id="KW-0812">Transmembrane</keyword>
<sequence>MAVHWVKVVFVIVPVSAWYSFFGFVALLKTVDKQEAFSRAFAEFKGKVAYAKEDDQRFVYENYVQSNMYQEGFGSDQETWFYTFLYCASVCSRHHWFDDQWLSLRVVSVCRANDVAIGFDDVLEVLSERKDLSKEFEFRLDELELNGNNTPK</sequence>
<evidence type="ECO:0000313" key="3">
    <source>
        <dbReference type="Proteomes" id="UP000228495"/>
    </source>
</evidence>
<keyword evidence="1" id="KW-1133">Transmembrane helix</keyword>
<reference evidence="2 3" key="1">
    <citation type="submission" date="2017-09" db="EMBL/GenBank/DDBJ databases">
        <title>Depth-based differentiation of microbial function through sediment-hosted aquifers and enrichment of novel symbionts in the deep terrestrial subsurface.</title>
        <authorList>
            <person name="Probst A.J."/>
            <person name="Ladd B."/>
            <person name="Jarett J.K."/>
            <person name="Geller-Mcgrath D.E."/>
            <person name="Sieber C.M."/>
            <person name="Emerson J.B."/>
            <person name="Anantharaman K."/>
            <person name="Thomas B.C."/>
            <person name="Malmstrom R."/>
            <person name="Stieglmeier M."/>
            <person name="Klingl A."/>
            <person name="Woyke T."/>
            <person name="Ryan C.M."/>
            <person name="Banfield J.F."/>
        </authorList>
    </citation>
    <scope>NUCLEOTIDE SEQUENCE [LARGE SCALE GENOMIC DNA]</scope>
    <source>
        <strain evidence="2">CG22_combo_CG10-13_8_21_14_all_39_12</strain>
    </source>
</reference>
<dbReference type="Proteomes" id="UP000228495">
    <property type="component" value="Unassembled WGS sequence"/>
</dbReference>
<protein>
    <submittedName>
        <fullName evidence="2">Uncharacterized protein</fullName>
    </submittedName>
</protein>
<organism evidence="2 3">
    <name type="scientific">candidate division WWE3 bacterium CG22_combo_CG10-13_8_21_14_all_39_12</name>
    <dbReference type="NCBI Taxonomy" id="1975094"/>
    <lineage>
        <taxon>Bacteria</taxon>
        <taxon>Katanobacteria</taxon>
    </lineage>
</organism>
<evidence type="ECO:0000256" key="1">
    <source>
        <dbReference type="SAM" id="Phobius"/>
    </source>
</evidence>